<accession>A0A7J7J4P6</accession>
<dbReference type="Proteomes" id="UP000593567">
    <property type="component" value="Unassembled WGS sequence"/>
</dbReference>
<protein>
    <submittedName>
        <fullName evidence="1">Uncharacterized protein</fullName>
    </submittedName>
</protein>
<name>A0A7J7J4P6_BUGNE</name>
<gene>
    <name evidence="1" type="ORF">EB796_020549</name>
</gene>
<dbReference type="EMBL" id="VXIV02003114">
    <property type="protein sequence ID" value="KAF6021149.1"/>
    <property type="molecule type" value="Genomic_DNA"/>
</dbReference>
<organism evidence="1 2">
    <name type="scientific">Bugula neritina</name>
    <name type="common">Brown bryozoan</name>
    <name type="synonym">Sertularia neritina</name>
    <dbReference type="NCBI Taxonomy" id="10212"/>
    <lineage>
        <taxon>Eukaryota</taxon>
        <taxon>Metazoa</taxon>
        <taxon>Spiralia</taxon>
        <taxon>Lophotrochozoa</taxon>
        <taxon>Bryozoa</taxon>
        <taxon>Gymnolaemata</taxon>
        <taxon>Cheilostomatida</taxon>
        <taxon>Flustrina</taxon>
        <taxon>Buguloidea</taxon>
        <taxon>Bugulidae</taxon>
        <taxon>Bugula</taxon>
    </lineage>
</organism>
<evidence type="ECO:0000313" key="2">
    <source>
        <dbReference type="Proteomes" id="UP000593567"/>
    </source>
</evidence>
<reference evidence="1" key="1">
    <citation type="submission" date="2020-06" db="EMBL/GenBank/DDBJ databases">
        <title>Draft genome of Bugula neritina, a colonial animal packing powerful symbionts and potential medicines.</title>
        <authorList>
            <person name="Rayko M."/>
        </authorList>
    </citation>
    <scope>NUCLEOTIDE SEQUENCE [LARGE SCALE GENOMIC DNA]</scope>
    <source>
        <strain evidence="1">Kwan_BN1</strain>
    </source>
</reference>
<proteinExistence type="predicted"/>
<comment type="caution">
    <text evidence="1">The sequence shown here is derived from an EMBL/GenBank/DDBJ whole genome shotgun (WGS) entry which is preliminary data.</text>
</comment>
<sequence length="92" mass="10567">MLPYKMLLSKMKLFFCTQWIILPVLVDYLESKCLVHLPCLLGPLFTADTMIAVQARIMATTIRTTRRYRAARVFEENPQVSLAISKSVCSRN</sequence>
<evidence type="ECO:0000313" key="1">
    <source>
        <dbReference type="EMBL" id="KAF6021149.1"/>
    </source>
</evidence>
<keyword evidence="2" id="KW-1185">Reference proteome</keyword>
<dbReference type="AlphaFoldDB" id="A0A7J7J4P6"/>